<dbReference type="Gene3D" id="1.10.3720.10">
    <property type="entry name" value="MetI-like"/>
    <property type="match status" value="1"/>
</dbReference>
<feature type="transmembrane region" description="Helical" evidence="7">
    <location>
        <begin position="85"/>
        <end position="115"/>
    </location>
</feature>
<keyword evidence="2 7" id="KW-0813">Transport</keyword>
<dbReference type="EMBL" id="JAESVA010000002">
    <property type="protein sequence ID" value="MCB8879848.1"/>
    <property type="molecule type" value="Genomic_DNA"/>
</dbReference>
<dbReference type="RefSeq" id="WP_227306466.1">
    <property type="nucleotide sequence ID" value="NZ_JAESVA010000002.1"/>
</dbReference>
<name>A0A963Z124_9PROT</name>
<keyword evidence="11" id="KW-1185">Reference proteome</keyword>
<feature type="transmembrane region" description="Helical" evidence="7">
    <location>
        <begin position="274"/>
        <end position="301"/>
    </location>
</feature>
<proteinExistence type="inferred from homology"/>
<feature type="domain" description="ABC transmembrane type-1" evidence="9">
    <location>
        <begin position="90"/>
        <end position="301"/>
    </location>
</feature>
<dbReference type="PANTHER" id="PTHR43005:SF2">
    <property type="entry name" value="INTEGRAL MEMBRANE SUGAR TRANSPORT PROTEIN"/>
    <property type="match status" value="1"/>
</dbReference>
<dbReference type="CDD" id="cd06261">
    <property type="entry name" value="TM_PBP2"/>
    <property type="match status" value="1"/>
</dbReference>
<dbReference type="InterPro" id="IPR035906">
    <property type="entry name" value="MetI-like_sf"/>
</dbReference>
<feature type="transmembrane region" description="Helical" evidence="7">
    <location>
        <begin position="32"/>
        <end position="58"/>
    </location>
</feature>
<keyword evidence="5 7" id="KW-1133">Transmembrane helix</keyword>
<evidence type="ECO:0000259" key="9">
    <source>
        <dbReference type="PROSITE" id="PS50928"/>
    </source>
</evidence>
<evidence type="ECO:0000256" key="2">
    <source>
        <dbReference type="ARBA" id="ARBA00022448"/>
    </source>
</evidence>
<dbReference type="GO" id="GO:0005886">
    <property type="term" value="C:plasma membrane"/>
    <property type="evidence" value="ECO:0007669"/>
    <property type="project" value="UniProtKB-SubCell"/>
</dbReference>
<dbReference type="InterPro" id="IPR000515">
    <property type="entry name" value="MetI-like"/>
</dbReference>
<evidence type="ECO:0000313" key="10">
    <source>
        <dbReference type="EMBL" id="MCB8879848.1"/>
    </source>
</evidence>
<comment type="similarity">
    <text evidence="7">Belongs to the binding-protein-dependent transport system permease family.</text>
</comment>
<feature type="transmembrane region" description="Helical" evidence="7">
    <location>
        <begin position="127"/>
        <end position="148"/>
    </location>
</feature>
<evidence type="ECO:0000256" key="5">
    <source>
        <dbReference type="ARBA" id="ARBA00022989"/>
    </source>
</evidence>
<feature type="region of interest" description="Disordered" evidence="8">
    <location>
        <begin position="1"/>
        <end position="26"/>
    </location>
</feature>
<keyword evidence="3" id="KW-1003">Cell membrane</keyword>
<evidence type="ECO:0000256" key="1">
    <source>
        <dbReference type="ARBA" id="ARBA00004651"/>
    </source>
</evidence>
<dbReference type="AlphaFoldDB" id="A0A963Z124"/>
<evidence type="ECO:0000256" key="6">
    <source>
        <dbReference type="ARBA" id="ARBA00023136"/>
    </source>
</evidence>
<feature type="transmembrane region" description="Helical" evidence="7">
    <location>
        <begin position="168"/>
        <end position="196"/>
    </location>
</feature>
<evidence type="ECO:0000256" key="4">
    <source>
        <dbReference type="ARBA" id="ARBA00022692"/>
    </source>
</evidence>
<evidence type="ECO:0000256" key="8">
    <source>
        <dbReference type="SAM" id="MobiDB-lite"/>
    </source>
</evidence>
<evidence type="ECO:0000256" key="3">
    <source>
        <dbReference type="ARBA" id="ARBA00022475"/>
    </source>
</evidence>
<dbReference type="PROSITE" id="PS50928">
    <property type="entry name" value="ABC_TM1"/>
    <property type="match status" value="1"/>
</dbReference>
<evidence type="ECO:0000256" key="7">
    <source>
        <dbReference type="RuleBase" id="RU363032"/>
    </source>
</evidence>
<comment type="caution">
    <text evidence="10">The sequence shown here is derived from an EMBL/GenBank/DDBJ whole genome shotgun (WGS) entry which is preliminary data.</text>
</comment>
<gene>
    <name evidence="10" type="ORF">ACELLULO517_06350</name>
</gene>
<dbReference type="GO" id="GO:0055085">
    <property type="term" value="P:transmembrane transport"/>
    <property type="evidence" value="ECO:0007669"/>
    <property type="project" value="InterPro"/>
</dbReference>
<dbReference type="Proteomes" id="UP000721844">
    <property type="component" value="Unassembled WGS sequence"/>
</dbReference>
<keyword evidence="6 7" id="KW-0472">Membrane</keyword>
<dbReference type="PANTHER" id="PTHR43005">
    <property type="entry name" value="BLR7065 PROTEIN"/>
    <property type="match status" value="1"/>
</dbReference>
<dbReference type="Pfam" id="PF00528">
    <property type="entry name" value="BPD_transp_1"/>
    <property type="match status" value="1"/>
</dbReference>
<sequence length="311" mass="33660">MSATTVSGGGAPAAPGPRQKKKKGPGGGVNTLPLLAPSVILLLIWMIVPLAMTLFFAFRRYNLLNPMIHGWAGINNFKFLFRDPALLHSLVVSVVIVVGVIVITVCLGAILAAVFNQPFRGQGIARVLMISPFFVMPTVSALVWKNLLLDPVNGLFAAMFRMVGLQPIAWFSVFPLGSVMTILCWEWLPYAFLILFTALQSMDEEQLEAARLDGATPFDIFFNIQLPHMARAISVTIMIEMIFLLGVFAEIYVTTGGGPGYATTNLTFLIYQRALLAFNVGGASAAGVIAIILANIVSAFLTRSVAKRLEV</sequence>
<organism evidence="10 11">
    <name type="scientific">Acidisoma cellulosilyticum</name>
    <dbReference type="NCBI Taxonomy" id="2802395"/>
    <lineage>
        <taxon>Bacteria</taxon>
        <taxon>Pseudomonadati</taxon>
        <taxon>Pseudomonadota</taxon>
        <taxon>Alphaproteobacteria</taxon>
        <taxon>Acetobacterales</taxon>
        <taxon>Acidocellaceae</taxon>
        <taxon>Acidisoma</taxon>
    </lineage>
</organism>
<accession>A0A963Z124</accession>
<keyword evidence="4 7" id="KW-0812">Transmembrane</keyword>
<feature type="transmembrane region" description="Helical" evidence="7">
    <location>
        <begin position="232"/>
        <end position="254"/>
    </location>
</feature>
<comment type="subcellular location">
    <subcellularLocation>
        <location evidence="1 7">Cell membrane</location>
        <topology evidence="1 7">Multi-pass membrane protein</topology>
    </subcellularLocation>
</comment>
<dbReference type="SUPFAM" id="SSF161098">
    <property type="entry name" value="MetI-like"/>
    <property type="match status" value="1"/>
</dbReference>
<protein>
    <submittedName>
        <fullName evidence="10">Sugar ABC transporter permease</fullName>
    </submittedName>
</protein>
<evidence type="ECO:0000313" key="11">
    <source>
        <dbReference type="Proteomes" id="UP000721844"/>
    </source>
</evidence>
<reference evidence="10 11" key="1">
    <citation type="journal article" date="2021" name="Microorganisms">
        <title>Acidisoma silvae sp. nov. and Acidisomacellulosilytica sp. nov., Two Acidophilic Bacteria Isolated from Decaying Wood, Hydrolyzing Cellulose and Producing Poly-3-hydroxybutyrate.</title>
        <authorList>
            <person name="Mieszkin S."/>
            <person name="Pouder E."/>
            <person name="Uroz S."/>
            <person name="Simon-Colin C."/>
            <person name="Alain K."/>
        </authorList>
    </citation>
    <scope>NUCLEOTIDE SEQUENCE [LARGE SCALE GENOMIC DNA]</scope>
    <source>
        <strain evidence="10 11">HW T5.17</strain>
    </source>
</reference>